<evidence type="ECO:0000259" key="1">
    <source>
        <dbReference type="Pfam" id="PF20094"/>
    </source>
</evidence>
<proteinExistence type="predicted"/>
<reference evidence="2" key="1">
    <citation type="submission" date="2018-05" db="EMBL/GenBank/DDBJ databases">
        <authorList>
            <person name="Lanie J.A."/>
            <person name="Ng W.-L."/>
            <person name="Kazmierczak K.M."/>
            <person name="Andrzejewski T.M."/>
            <person name="Davidsen T.M."/>
            <person name="Wayne K.J."/>
            <person name="Tettelin H."/>
            <person name="Glass J.I."/>
            <person name="Rusch D."/>
            <person name="Podicherti R."/>
            <person name="Tsui H.-C.T."/>
            <person name="Winkler M.E."/>
        </authorList>
    </citation>
    <scope>NUCLEOTIDE SEQUENCE</scope>
</reference>
<feature type="domain" description="GWxTD" evidence="1">
    <location>
        <begin position="271"/>
        <end position="393"/>
    </location>
</feature>
<dbReference type="AlphaFoldDB" id="A0A381SYX8"/>
<organism evidence="2">
    <name type="scientific">marine metagenome</name>
    <dbReference type="NCBI Taxonomy" id="408172"/>
    <lineage>
        <taxon>unclassified sequences</taxon>
        <taxon>metagenomes</taxon>
        <taxon>ecological metagenomes</taxon>
    </lineage>
</organism>
<evidence type="ECO:0000313" key="2">
    <source>
        <dbReference type="EMBL" id="SVA08501.1"/>
    </source>
</evidence>
<name>A0A381SYX8_9ZZZZ</name>
<gene>
    <name evidence="2" type="ORF">METZ01_LOCUS61355</name>
</gene>
<dbReference type="InterPro" id="IPR030959">
    <property type="entry name" value="GWxTD_dom"/>
</dbReference>
<dbReference type="NCBIfam" id="TIGR04514">
    <property type="entry name" value="GWxTD_dom"/>
    <property type="match status" value="1"/>
</dbReference>
<accession>A0A381SYX8</accession>
<dbReference type="EMBL" id="UINC01003696">
    <property type="protein sequence ID" value="SVA08501.1"/>
    <property type="molecule type" value="Genomic_DNA"/>
</dbReference>
<protein>
    <recommendedName>
        <fullName evidence="1">GWxTD domain-containing protein</fullName>
    </recommendedName>
</protein>
<sequence>MSVDQFRGDDTKTEVVVNLMIPKKLFQWVDDGNEYKFEGLVDVRVFIQGETAAQDAFRILEKSVDRPGLNERLVSMVQQSRFLLTRGSVVFTATITDLSSKQVYVSTKNVIIRKIDDSYLSTSDLILCTFLKREKEFDEGSINRNGITITPNPSSVFGLGRPMLYTYGELYGFNNDNGTYTLNYKIYNQQGKELIHRGPFIKNKPGESSVETFGMNIMGLLAGRYRLRLDIQDDQTEKNTFIDREFFVVKEQPVDFKSNITIILDAMENDELNDFLDIVGYFMTESELQTLIKSDRTEQIVQIANFFEQRDFDSETSQNEFYNRLNKYLAIADQQFSTRNFLGRNTDRGRVLILYGRPKDIESYNANEERLSYEIWHYDDSDKGYVFIFINKEDGSGMFEQIHSSHPNEFRNYRWKDMIIRGTTNLIDF</sequence>
<dbReference type="Pfam" id="PF20094">
    <property type="entry name" value="GWxTD_dom"/>
    <property type="match status" value="1"/>
</dbReference>